<reference evidence="1" key="1">
    <citation type="submission" date="2006-12" db="EMBL/GenBank/DDBJ databases">
        <title>Complete sequence of Pyrobaculum islandicum DSM 4184.</title>
        <authorList>
            <person name="Copeland A."/>
            <person name="Lucas S."/>
            <person name="Lapidus A."/>
            <person name="Barry K."/>
            <person name="Detter J.C."/>
            <person name="Glavina del Rio T."/>
            <person name="Dalin E."/>
            <person name="Tice H."/>
            <person name="Pitluck S."/>
            <person name="Meincke L."/>
            <person name="Brettin T."/>
            <person name="Bruce D."/>
            <person name="Han C."/>
            <person name="Tapia R."/>
            <person name="Gilna P."/>
            <person name="Schmutz J."/>
            <person name="Larimer F."/>
            <person name="Land M."/>
            <person name="Hauser L."/>
            <person name="Kyrpides N."/>
            <person name="Mikhailova N."/>
            <person name="Cozen A.E."/>
            <person name="Fitz-Gibbon S.T."/>
            <person name="House C.H."/>
            <person name="Saltikov C."/>
            <person name="Lowe T."/>
            <person name="Richardson P."/>
        </authorList>
    </citation>
    <scope>NUCLEOTIDE SEQUENCE [LARGE SCALE GENOMIC DNA]</scope>
    <source>
        <strain evidence="1">DSM 4184</strain>
    </source>
</reference>
<evidence type="ECO:0000313" key="1">
    <source>
        <dbReference type="EMBL" id="ABL87572.1"/>
    </source>
</evidence>
<sequence>MKFKCPVCGKEVNLEPRLEGEPIGGLYEVIVQHERHFVKVYIDKSGFIRRVFPIEHLVIIDPPQYTIYIYEDRAEIIDHTGNIYITDSDYLLSVVKKIIK</sequence>
<dbReference type="EMBL" id="CP000504">
    <property type="protein sequence ID" value="ABL87572.1"/>
    <property type="molecule type" value="Genomic_DNA"/>
</dbReference>
<keyword evidence="2" id="KW-1185">Reference proteome</keyword>
<dbReference type="eggNOG" id="arCOG07060">
    <property type="taxonomic scope" value="Archaea"/>
</dbReference>
<dbReference type="OrthoDB" id="27203at2157"/>
<dbReference type="STRING" id="384616.Pisl_0394"/>
<name>A1RRJ0_PYRIL</name>
<dbReference type="RefSeq" id="WP_011762149.1">
    <property type="nucleotide sequence ID" value="NC_008701.1"/>
</dbReference>
<gene>
    <name evidence="1" type="ordered locus">Pisl_0394</name>
</gene>
<dbReference type="AlphaFoldDB" id="A1RRJ0"/>
<dbReference type="Proteomes" id="UP000002595">
    <property type="component" value="Chromosome"/>
</dbReference>
<evidence type="ECO:0000313" key="2">
    <source>
        <dbReference type="Proteomes" id="UP000002595"/>
    </source>
</evidence>
<protein>
    <submittedName>
        <fullName evidence="1">Uncharacterized protein</fullName>
    </submittedName>
</protein>
<accession>A1RRJ0</accession>
<organism evidence="1 2">
    <name type="scientific">Pyrobaculum islandicum (strain DSM 4184 / JCM 9189 / GEO3)</name>
    <dbReference type="NCBI Taxonomy" id="384616"/>
    <lineage>
        <taxon>Archaea</taxon>
        <taxon>Thermoproteota</taxon>
        <taxon>Thermoprotei</taxon>
        <taxon>Thermoproteales</taxon>
        <taxon>Thermoproteaceae</taxon>
        <taxon>Pyrobaculum</taxon>
    </lineage>
</organism>
<dbReference type="GeneID" id="4617595"/>
<dbReference type="HOGENOM" id="CLU_179021_0_0_2"/>
<proteinExistence type="predicted"/>
<dbReference type="KEGG" id="pis:Pisl_0394"/>